<evidence type="ECO:0000256" key="3">
    <source>
        <dbReference type="ARBA" id="ARBA00022475"/>
    </source>
</evidence>
<feature type="transmembrane region" description="Helical" evidence="8">
    <location>
        <begin position="264"/>
        <end position="285"/>
    </location>
</feature>
<feature type="transmembrane region" description="Helical" evidence="8">
    <location>
        <begin position="335"/>
        <end position="356"/>
    </location>
</feature>
<keyword evidence="7 8" id="KW-0472">Membrane</keyword>
<evidence type="ECO:0000256" key="4">
    <source>
        <dbReference type="ARBA" id="ARBA00022692"/>
    </source>
</evidence>
<dbReference type="AlphaFoldDB" id="A0A1B6VNB5"/>
<dbReference type="EMBL" id="LUTU01000004">
    <property type="protein sequence ID" value="OAJ68716.1"/>
    <property type="molecule type" value="Genomic_DNA"/>
</dbReference>
<dbReference type="InterPro" id="IPR020846">
    <property type="entry name" value="MFS_dom"/>
</dbReference>
<evidence type="ECO:0000256" key="1">
    <source>
        <dbReference type="ARBA" id="ARBA00004651"/>
    </source>
</evidence>
<comment type="caution">
    <text evidence="10">The sequence shown here is derived from an EMBL/GenBank/DDBJ whole genome shotgun (WGS) entry which is preliminary data.</text>
</comment>
<protein>
    <submittedName>
        <fullName evidence="10">Sugar transporter protein</fullName>
    </submittedName>
</protein>
<sequence length="423" mass="45263">MAKTGTLFQKKPDQAVIASIIGNIIEYYDFVIYAYFSASIGRTFFPSGLPLSQLGLSLATFGLTLLARPLGAIVLGNYADRRGRVPTMMICILLMAAGSLLLTVTPSYASIGIAAPVLIVVARLIHGFSLGGEFGSATSFLIEHAPHHEARAASWQAIGQITASLCAATVVLLLNLCLPTAAFNGYAFRIATGLGAAVGTGGLILRLILNRQNPPTRQPAPAVVAPFFQSDTILRTALIMGSVALGSGITYLGLYMPHYARSQYSLSSISTSLAPLLTYGGQLLFTPLRWKLADRFDRTHSIRPMLLSCAFLILLPLPAFQLIRIAPATVLLMPLIFNLSGLFYFAALDGFIGQIFPSERRGRGLTMGYSFGVVLFGGLAPMTNAALIAWSGMNHAPALYMILTAIISFMSVLLAKPLLTRRS</sequence>
<feature type="transmembrane region" description="Helical" evidence="8">
    <location>
        <begin position="237"/>
        <end position="258"/>
    </location>
</feature>
<evidence type="ECO:0000256" key="7">
    <source>
        <dbReference type="ARBA" id="ARBA00023136"/>
    </source>
</evidence>
<reference evidence="10 11" key="1">
    <citation type="submission" date="2016-03" db="EMBL/GenBank/DDBJ databases">
        <title>Draft genome sequence of Gluconobacter cerinus strain CECT 9110.</title>
        <authorList>
            <person name="Sainz F."/>
            <person name="Mas A."/>
            <person name="Torija M.J."/>
        </authorList>
    </citation>
    <scope>NUCLEOTIDE SEQUENCE [LARGE SCALE GENOMIC DNA]</scope>
    <source>
        <strain evidence="10 11">CECT 9110</strain>
    </source>
</reference>
<keyword evidence="2" id="KW-0813">Transport</keyword>
<dbReference type="GO" id="GO:0005886">
    <property type="term" value="C:plasma membrane"/>
    <property type="evidence" value="ECO:0007669"/>
    <property type="project" value="UniProtKB-SubCell"/>
</dbReference>
<dbReference type="InterPro" id="IPR011701">
    <property type="entry name" value="MFS"/>
</dbReference>
<keyword evidence="10" id="KW-0762">Sugar transport</keyword>
<accession>A0A1B6VNB5</accession>
<keyword evidence="6 8" id="KW-1133">Transmembrane helix</keyword>
<gene>
    <name evidence="10" type="ORF">A0123_00275</name>
</gene>
<organism evidence="10 11">
    <name type="scientific">Gluconobacter cerinus</name>
    <dbReference type="NCBI Taxonomy" id="38307"/>
    <lineage>
        <taxon>Bacteria</taxon>
        <taxon>Pseudomonadati</taxon>
        <taxon>Pseudomonadota</taxon>
        <taxon>Alphaproteobacteria</taxon>
        <taxon>Acetobacterales</taxon>
        <taxon>Acetobacteraceae</taxon>
        <taxon>Gluconobacter</taxon>
    </lineage>
</organism>
<evidence type="ECO:0000256" key="5">
    <source>
        <dbReference type="ARBA" id="ARBA00022847"/>
    </source>
</evidence>
<dbReference type="PANTHER" id="PTHR43528:SF3">
    <property type="entry name" value="CITRATE-PROTON SYMPORTER"/>
    <property type="match status" value="1"/>
</dbReference>
<feature type="transmembrane region" description="Helical" evidence="8">
    <location>
        <begin position="56"/>
        <end position="78"/>
    </location>
</feature>
<proteinExistence type="predicted"/>
<dbReference type="InterPro" id="IPR051084">
    <property type="entry name" value="H+-coupled_symporters"/>
</dbReference>
<dbReference type="Gene3D" id="1.20.1250.20">
    <property type="entry name" value="MFS general substrate transporter like domains"/>
    <property type="match status" value="2"/>
</dbReference>
<comment type="subcellular location">
    <subcellularLocation>
        <location evidence="1">Cell membrane</location>
        <topology evidence="1">Multi-pass membrane protein</topology>
    </subcellularLocation>
</comment>
<evidence type="ECO:0000256" key="6">
    <source>
        <dbReference type="ARBA" id="ARBA00022989"/>
    </source>
</evidence>
<feature type="transmembrane region" description="Helical" evidence="8">
    <location>
        <begin position="152"/>
        <end position="174"/>
    </location>
</feature>
<dbReference type="OrthoDB" id="9783227at2"/>
<dbReference type="Pfam" id="PF07690">
    <property type="entry name" value="MFS_1"/>
    <property type="match status" value="1"/>
</dbReference>
<feature type="transmembrane region" description="Helical" evidence="8">
    <location>
        <begin position="368"/>
        <end position="392"/>
    </location>
</feature>
<feature type="transmembrane region" description="Helical" evidence="8">
    <location>
        <begin position="398"/>
        <end position="419"/>
    </location>
</feature>
<evidence type="ECO:0000256" key="8">
    <source>
        <dbReference type="SAM" id="Phobius"/>
    </source>
</evidence>
<keyword evidence="5" id="KW-0769">Symport</keyword>
<feature type="transmembrane region" description="Helical" evidence="8">
    <location>
        <begin position="305"/>
        <end position="323"/>
    </location>
</feature>
<dbReference type="SUPFAM" id="SSF103473">
    <property type="entry name" value="MFS general substrate transporter"/>
    <property type="match status" value="1"/>
</dbReference>
<evidence type="ECO:0000313" key="10">
    <source>
        <dbReference type="EMBL" id="OAJ68716.1"/>
    </source>
</evidence>
<dbReference type="PATRIC" id="fig|38307.3.peg.291"/>
<feature type="domain" description="Major facilitator superfamily (MFS) profile" evidence="9">
    <location>
        <begin position="15"/>
        <end position="423"/>
    </location>
</feature>
<feature type="transmembrane region" description="Helical" evidence="8">
    <location>
        <begin position="108"/>
        <end position="131"/>
    </location>
</feature>
<dbReference type="GO" id="GO:0015293">
    <property type="term" value="F:symporter activity"/>
    <property type="evidence" value="ECO:0007669"/>
    <property type="project" value="UniProtKB-KW"/>
</dbReference>
<feature type="transmembrane region" description="Helical" evidence="8">
    <location>
        <begin position="186"/>
        <end position="209"/>
    </location>
</feature>
<name>A0A1B6VNB5_9PROT</name>
<keyword evidence="3" id="KW-1003">Cell membrane</keyword>
<evidence type="ECO:0000256" key="2">
    <source>
        <dbReference type="ARBA" id="ARBA00022448"/>
    </source>
</evidence>
<feature type="transmembrane region" description="Helical" evidence="8">
    <location>
        <begin position="15"/>
        <end position="36"/>
    </location>
</feature>
<keyword evidence="4 8" id="KW-0812">Transmembrane</keyword>
<dbReference type="RefSeq" id="WP_064273063.1">
    <property type="nucleotide sequence ID" value="NZ_LUTU01000004.1"/>
</dbReference>
<dbReference type="PROSITE" id="PS50850">
    <property type="entry name" value="MFS"/>
    <property type="match status" value="1"/>
</dbReference>
<evidence type="ECO:0000259" key="9">
    <source>
        <dbReference type="PROSITE" id="PS50850"/>
    </source>
</evidence>
<dbReference type="InterPro" id="IPR036259">
    <property type="entry name" value="MFS_trans_sf"/>
</dbReference>
<dbReference type="PANTHER" id="PTHR43528">
    <property type="entry name" value="ALPHA-KETOGLUTARATE PERMEASE"/>
    <property type="match status" value="1"/>
</dbReference>
<dbReference type="Proteomes" id="UP000077786">
    <property type="component" value="Unassembled WGS sequence"/>
</dbReference>
<evidence type="ECO:0000313" key="11">
    <source>
        <dbReference type="Proteomes" id="UP000077786"/>
    </source>
</evidence>